<evidence type="ECO:0000313" key="1">
    <source>
        <dbReference type="EMBL" id="PZQ10406.1"/>
    </source>
</evidence>
<dbReference type="Proteomes" id="UP000249577">
    <property type="component" value="Unassembled WGS sequence"/>
</dbReference>
<name>A0A2W5JZY5_ANCNO</name>
<sequence>MTPTDYDRPSWLSVARGDAPLLVSIPHAGTAIPPPYDNGLKSLWIARKDTDWWIDRLYAPAIPVGTTVIRTSISRTVIDVNRDPAETSLYPGTATTGLCPTTTFDGEALYENGTEPSAEAVRDRRRGFFDPYHAAMRAEISRLRSLHPAVVVYDCHSIRSEIPRLFDGWSAP</sequence>
<evidence type="ECO:0008006" key="3">
    <source>
        <dbReference type="Google" id="ProtNLM"/>
    </source>
</evidence>
<dbReference type="SUPFAM" id="SSF53187">
    <property type="entry name" value="Zn-dependent exopeptidases"/>
    <property type="match status" value="1"/>
</dbReference>
<organism evidence="1 2">
    <name type="scientific">Ancylobacter novellus</name>
    <name type="common">Thiobacillus novellus</name>
    <dbReference type="NCBI Taxonomy" id="921"/>
    <lineage>
        <taxon>Bacteria</taxon>
        <taxon>Pseudomonadati</taxon>
        <taxon>Pseudomonadota</taxon>
        <taxon>Alphaproteobacteria</taxon>
        <taxon>Hyphomicrobiales</taxon>
        <taxon>Xanthobacteraceae</taxon>
        <taxon>Ancylobacter</taxon>
    </lineage>
</organism>
<protein>
    <recommendedName>
        <fullName evidence="3">N-formylglutamate deformylase</fullName>
    </recommendedName>
</protein>
<comment type="caution">
    <text evidence="1">The sequence shown here is derived from an EMBL/GenBank/DDBJ whole genome shotgun (WGS) entry which is preliminary data.</text>
</comment>
<dbReference type="Pfam" id="PF05013">
    <property type="entry name" value="FGase"/>
    <property type="match status" value="1"/>
</dbReference>
<accession>A0A2W5JZY5</accession>
<dbReference type="AlphaFoldDB" id="A0A2W5JZY5"/>
<dbReference type="Gene3D" id="3.40.630.40">
    <property type="entry name" value="Zn-dependent exopeptidases"/>
    <property type="match status" value="1"/>
</dbReference>
<gene>
    <name evidence="1" type="ORF">DI565_20005</name>
</gene>
<dbReference type="InterPro" id="IPR007709">
    <property type="entry name" value="N-FG_amidohydro"/>
</dbReference>
<evidence type="ECO:0000313" key="2">
    <source>
        <dbReference type="Proteomes" id="UP000249577"/>
    </source>
</evidence>
<reference evidence="1 2" key="1">
    <citation type="submission" date="2017-08" db="EMBL/GenBank/DDBJ databases">
        <title>Infants hospitalized years apart are colonized by the same room-sourced microbial strains.</title>
        <authorList>
            <person name="Brooks B."/>
            <person name="Olm M.R."/>
            <person name="Firek B.A."/>
            <person name="Baker R."/>
            <person name="Thomas B.C."/>
            <person name="Morowitz M.J."/>
            <person name="Banfield J.F."/>
        </authorList>
    </citation>
    <scope>NUCLEOTIDE SEQUENCE [LARGE SCALE GENOMIC DNA]</scope>
    <source>
        <strain evidence="1">S2_005_003_R2_43</strain>
    </source>
</reference>
<dbReference type="EMBL" id="QFPN01000016">
    <property type="protein sequence ID" value="PZQ10406.1"/>
    <property type="molecule type" value="Genomic_DNA"/>
</dbReference>
<proteinExistence type="predicted"/>